<name>A0A0S7BT43_9CHLR</name>
<dbReference type="SMART" id="SM00267">
    <property type="entry name" value="GGDEF"/>
    <property type="match status" value="1"/>
</dbReference>
<dbReference type="PROSITE" id="PS50887">
    <property type="entry name" value="GGDEF"/>
    <property type="match status" value="1"/>
</dbReference>
<feature type="transmembrane region" description="Helical" evidence="2">
    <location>
        <begin position="91"/>
        <end position="110"/>
    </location>
</feature>
<keyword evidence="2" id="KW-0472">Membrane</keyword>
<dbReference type="AlphaFoldDB" id="A0A0S7BT43"/>
<dbReference type="NCBIfam" id="TIGR00254">
    <property type="entry name" value="GGDEF"/>
    <property type="match status" value="1"/>
</dbReference>
<sequence>MQNKTSHLSITNDIRSINIKRIFYLTLISIPYNLIHIIIFYTNLSKDNPTEMKWRLGIIFCHASLAVLMSIFGVCAYIISKKALVATPMHLMIYAALITVFVFGVLITAIDQLVTASITPFLVACTIVSVVFLIRPLNAFLFFLFSYAGFFFALSTYQKNPSILLSNRVNGMTTVGIGLFVSIMMWKMTTSNLIQKQLIAEQQEELMKKNGELERLAFFDQLTGVYNRRKFEELLKNEISRISRYHQPASIVLIDIDNFKRINDHYGHPVGDRVLQEFAGLLKNNIRDTDSISRWGGEEFLILLPNTALEEAKKTAEKLRQIVENYEQLNQDSEIHLTASFGVASLPADRQNALEIAYKNADDAMYLAKENGRNRVEAK</sequence>
<dbReference type="PANTHER" id="PTHR45138:SF9">
    <property type="entry name" value="DIGUANYLATE CYCLASE DGCM-RELATED"/>
    <property type="match status" value="1"/>
</dbReference>
<keyword evidence="2" id="KW-1133">Transmembrane helix</keyword>
<protein>
    <submittedName>
        <fullName evidence="4">Protein containing diguanylate cyclase (GGDEF) domain</fullName>
    </submittedName>
</protein>
<dbReference type="GO" id="GO:1902201">
    <property type="term" value="P:negative regulation of bacterial-type flagellum-dependent cell motility"/>
    <property type="evidence" value="ECO:0007669"/>
    <property type="project" value="TreeGrafter"/>
</dbReference>
<feature type="transmembrane region" description="Helical" evidence="2">
    <location>
        <begin position="139"/>
        <end position="157"/>
    </location>
</feature>
<gene>
    <name evidence="4" type="ORF">ATC1_13972</name>
</gene>
<keyword evidence="5" id="KW-1185">Reference proteome</keyword>
<dbReference type="FunFam" id="3.30.70.270:FF:000001">
    <property type="entry name" value="Diguanylate cyclase domain protein"/>
    <property type="match status" value="1"/>
</dbReference>
<dbReference type="InterPro" id="IPR043128">
    <property type="entry name" value="Rev_trsase/Diguanyl_cyclase"/>
</dbReference>
<dbReference type="SUPFAM" id="SSF55073">
    <property type="entry name" value="Nucleotide cyclase"/>
    <property type="match status" value="1"/>
</dbReference>
<dbReference type="InterPro" id="IPR050469">
    <property type="entry name" value="Diguanylate_Cyclase"/>
</dbReference>
<evidence type="ECO:0000259" key="3">
    <source>
        <dbReference type="PROSITE" id="PS50887"/>
    </source>
</evidence>
<dbReference type="EMBL" id="DF968181">
    <property type="protein sequence ID" value="GAP40990.1"/>
    <property type="molecule type" value="Genomic_DNA"/>
</dbReference>
<evidence type="ECO:0000313" key="4">
    <source>
        <dbReference type="EMBL" id="GAP40990.1"/>
    </source>
</evidence>
<dbReference type="CDD" id="cd01949">
    <property type="entry name" value="GGDEF"/>
    <property type="match status" value="1"/>
</dbReference>
<dbReference type="Gene3D" id="3.30.70.270">
    <property type="match status" value="1"/>
</dbReference>
<dbReference type="OrthoDB" id="9759607at2"/>
<evidence type="ECO:0000256" key="2">
    <source>
        <dbReference type="SAM" id="Phobius"/>
    </source>
</evidence>
<feature type="transmembrane region" description="Helical" evidence="2">
    <location>
        <begin position="169"/>
        <end position="186"/>
    </location>
</feature>
<feature type="coiled-coil region" evidence="1">
    <location>
        <begin position="309"/>
        <end position="336"/>
    </location>
</feature>
<dbReference type="Proteomes" id="UP000053370">
    <property type="component" value="Unassembled WGS sequence"/>
</dbReference>
<dbReference type="GO" id="GO:0005886">
    <property type="term" value="C:plasma membrane"/>
    <property type="evidence" value="ECO:0007669"/>
    <property type="project" value="TreeGrafter"/>
</dbReference>
<feature type="domain" description="GGDEF" evidence="3">
    <location>
        <begin position="247"/>
        <end position="379"/>
    </location>
</feature>
<dbReference type="InterPro" id="IPR029787">
    <property type="entry name" value="Nucleotide_cyclase"/>
</dbReference>
<evidence type="ECO:0000313" key="5">
    <source>
        <dbReference type="Proteomes" id="UP000053370"/>
    </source>
</evidence>
<feature type="transmembrane region" description="Helical" evidence="2">
    <location>
        <begin position="54"/>
        <end position="79"/>
    </location>
</feature>
<proteinExistence type="predicted"/>
<dbReference type="STRING" id="1678840.ATC1_13972"/>
<organism evidence="4">
    <name type="scientific">Flexilinea flocculi</name>
    <dbReference type="NCBI Taxonomy" id="1678840"/>
    <lineage>
        <taxon>Bacteria</taxon>
        <taxon>Bacillati</taxon>
        <taxon>Chloroflexota</taxon>
        <taxon>Anaerolineae</taxon>
        <taxon>Anaerolineales</taxon>
        <taxon>Anaerolineaceae</taxon>
        <taxon>Flexilinea</taxon>
    </lineage>
</organism>
<dbReference type="InterPro" id="IPR000160">
    <property type="entry name" value="GGDEF_dom"/>
</dbReference>
<dbReference type="GO" id="GO:0043709">
    <property type="term" value="P:cell adhesion involved in single-species biofilm formation"/>
    <property type="evidence" value="ECO:0007669"/>
    <property type="project" value="TreeGrafter"/>
</dbReference>
<reference evidence="4" key="1">
    <citation type="journal article" date="2015" name="Genome Announc.">
        <title>Draft Genome Sequence of Anaerolineae Strain TC1, a Novel Isolate from a Methanogenic Wastewater Treatment System.</title>
        <authorList>
            <person name="Matsuura N."/>
            <person name="Tourlousse D.M."/>
            <person name="Sun L."/>
            <person name="Toyonaga M."/>
            <person name="Kuroda K."/>
            <person name="Ohashi A."/>
            <person name="Cruz R."/>
            <person name="Yamaguchi T."/>
            <person name="Sekiguchi Y."/>
        </authorList>
    </citation>
    <scope>NUCLEOTIDE SEQUENCE [LARGE SCALE GENOMIC DNA]</scope>
    <source>
        <strain evidence="4">TC1</strain>
    </source>
</reference>
<keyword evidence="2" id="KW-0812">Transmembrane</keyword>
<accession>A0A0S7BT43</accession>
<dbReference type="PANTHER" id="PTHR45138">
    <property type="entry name" value="REGULATORY COMPONENTS OF SENSORY TRANSDUCTION SYSTEM"/>
    <property type="match status" value="1"/>
</dbReference>
<keyword evidence="1" id="KW-0175">Coiled coil</keyword>
<dbReference type="Pfam" id="PF00990">
    <property type="entry name" value="GGDEF"/>
    <property type="match status" value="1"/>
</dbReference>
<evidence type="ECO:0000256" key="1">
    <source>
        <dbReference type="SAM" id="Coils"/>
    </source>
</evidence>
<dbReference type="GO" id="GO:0052621">
    <property type="term" value="F:diguanylate cyclase activity"/>
    <property type="evidence" value="ECO:0007669"/>
    <property type="project" value="TreeGrafter"/>
</dbReference>
<feature type="transmembrane region" description="Helical" evidence="2">
    <location>
        <begin position="21"/>
        <end position="42"/>
    </location>
</feature>